<proteinExistence type="predicted"/>
<accession>A0A5B7F5K7</accession>
<sequence>MEGQMKKKNNSLQCYSVLGYFSKNFSLLLKYINSIIASAAAAAVTTTTTTIIAAVSVMEAHNYITASLAIRRKGMAHQCPLHRKVFSFSVFPSEHELAMFVT</sequence>
<dbReference type="AlphaFoldDB" id="A0A5B7F5K7"/>
<protein>
    <submittedName>
        <fullName evidence="1">Uncharacterized protein</fullName>
    </submittedName>
</protein>
<keyword evidence="2" id="KW-1185">Reference proteome</keyword>
<reference evidence="1 2" key="1">
    <citation type="submission" date="2019-05" db="EMBL/GenBank/DDBJ databases">
        <title>Another draft genome of Portunus trituberculatus and its Hox gene families provides insights of decapod evolution.</title>
        <authorList>
            <person name="Jeong J.-H."/>
            <person name="Song I."/>
            <person name="Kim S."/>
            <person name="Choi T."/>
            <person name="Kim D."/>
            <person name="Ryu S."/>
            <person name="Kim W."/>
        </authorList>
    </citation>
    <scope>NUCLEOTIDE SEQUENCE [LARGE SCALE GENOMIC DNA]</scope>
    <source>
        <tissue evidence="1">Muscle</tissue>
    </source>
</reference>
<organism evidence="1 2">
    <name type="scientific">Portunus trituberculatus</name>
    <name type="common">Swimming crab</name>
    <name type="synonym">Neptunus trituberculatus</name>
    <dbReference type="NCBI Taxonomy" id="210409"/>
    <lineage>
        <taxon>Eukaryota</taxon>
        <taxon>Metazoa</taxon>
        <taxon>Ecdysozoa</taxon>
        <taxon>Arthropoda</taxon>
        <taxon>Crustacea</taxon>
        <taxon>Multicrustacea</taxon>
        <taxon>Malacostraca</taxon>
        <taxon>Eumalacostraca</taxon>
        <taxon>Eucarida</taxon>
        <taxon>Decapoda</taxon>
        <taxon>Pleocyemata</taxon>
        <taxon>Brachyura</taxon>
        <taxon>Eubrachyura</taxon>
        <taxon>Portunoidea</taxon>
        <taxon>Portunidae</taxon>
        <taxon>Portuninae</taxon>
        <taxon>Portunus</taxon>
    </lineage>
</organism>
<gene>
    <name evidence="1" type="ORF">E2C01_033986</name>
</gene>
<comment type="caution">
    <text evidence="1">The sequence shown here is derived from an EMBL/GenBank/DDBJ whole genome shotgun (WGS) entry which is preliminary data.</text>
</comment>
<dbReference type="Proteomes" id="UP000324222">
    <property type="component" value="Unassembled WGS sequence"/>
</dbReference>
<dbReference type="EMBL" id="VSRR010004686">
    <property type="protein sequence ID" value="MPC40428.1"/>
    <property type="molecule type" value="Genomic_DNA"/>
</dbReference>
<evidence type="ECO:0000313" key="2">
    <source>
        <dbReference type="Proteomes" id="UP000324222"/>
    </source>
</evidence>
<name>A0A5B7F5K7_PORTR</name>
<evidence type="ECO:0000313" key="1">
    <source>
        <dbReference type="EMBL" id="MPC40428.1"/>
    </source>
</evidence>